<comment type="caution">
    <text evidence="2">The sequence shown here is derived from an EMBL/GenBank/DDBJ whole genome shotgun (WGS) entry which is preliminary data.</text>
</comment>
<dbReference type="Proteomes" id="UP000194267">
    <property type="component" value="Unassembled WGS sequence"/>
</dbReference>
<gene>
    <name evidence="2" type="ORF">A6D92_03305</name>
</gene>
<dbReference type="EMBL" id="LWLV01000184">
    <property type="protein sequence ID" value="OTA41858.1"/>
    <property type="molecule type" value="Genomic_DNA"/>
</dbReference>
<evidence type="ECO:0000313" key="2">
    <source>
        <dbReference type="EMBL" id="OTA41858.1"/>
    </source>
</evidence>
<reference evidence="3" key="1">
    <citation type="submission" date="2016-04" db="EMBL/GenBank/DDBJ databases">
        <authorList>
            <person name="Antunes L.P."/>
            <person name="Martins L.F."/>
            <person name="Pereira R.V."/>
            <person name="Thomas A.M."/>
            <person name="Barbosa D."/>
            <person name="Nascimento L."/>
            <person name="Silva G.M."/>
            <person name="Condomitti G.W."/>
            <person name="Digiampietri L.A."/>
            <person name="Lombardi K.C."/>
            <person name="Ramos P.L."/>
            <person name="Quaggio R.B."/>
            <person name="Oliveira J.C."/>
            <person name="Pascon R.C."/>
            <person name="Cruz J.B."/>
            <person name="Silva A.M."/>
            <person name="Setubal J.C."/>
        </authorList>
    </citation>
    <scope>NUCLEOTIDE SEQUENCE [LARGE SCALE GENOMIC DNA]</scope>
</reference>
<feature type="region of interest" description="Disordered" evidence="1">
    <location>
        <begin position="1"/>
        <end position="77"/>
    </location>
</feature>
<evidence type="ECO:0000256" key="1">
    <source>
        <dbReference type="SAM" id="MobiDB-lite"/>
    </source>
</evidence>
<accession>A0A1Y2T627</accession>
<protein>
    <submittedName>
        <fullName evidence="2">Uncharacterized protein</fullName>
    </submittedName>
</protein>
<feature type="compositionally biased region" description="Polar residues" evidence="1">
    <location>
        <begin position="44"/>
        <end position="57"/>
    </location>
</feature>
<organism evidence="2 3">
    <name type="scientific">Symbiobacterium thermophilum</name>
    <dbReference type="NCBI Taxonomy" id="2734"/>
    <lineage>
        <taxon>Bacteria</taxon>
        <taxon>Bacillati</taxon>
        <taxon>Bacillota</taxon>
        <taxon>Clostridia</taxon>
        <taxon>Eubacteriales</taxon>
        <taxon>Symbiobacteriaceae</taxon>
        <taxon>Symbiobacterium</taxon>
    </lineage>
</organism>
<sequence>MAARKVARSSEPASWLPRTLYTPSGALSPRSTSAMRRAWKGRKSSSMMSPARSTRSGPSRLTSATSLSSRPRPMIRPRWVSDTSTTFSSRYFPACLGIVTSYRVTTGERAAQAP</sequence>
<name>A0A1Y2T627_SYMTR</name>
<proteinExistence type="predicted"/>
<dbReference type="AlphaFoldDB" id="A0A1Y2T627"/>
<feature type="compositionally biased region" description="Low complexity" evidence="1">
    <location>
        <begin position="58"/>
        <end position="72"/>
    </location>
</feature>
<evidence type="ECO:0000313" key="3">
    <source>
        <dbReference type="Proteomes" id="UP000194267"/>
    </source>
</evidence>